<dbReference type="Pfam" id="PF14000">
    <property type="entry name" value="Packaging_FI"/>
    <property type="match status" value="1"/>
</dbReference>
<dbReference type="RefSeq" id="WP_115182756.1">
    <property type="nucleotide sequence ID" value="NZ_CAMKUF010000001.1"/>
</dbReference>
<proteinExistence type="predicted"/>
<feature type="coiled-coil region" evidence="1">
    <location>
        <begin position="20"/>
        <end position="47"/>
    </location>
</feature>
<evidence type="ECO:0000313" key="2">
    <source>
        <dbReference type="EMBL" id="SUI43924.1"/>
    </source>
</evidence>
<dbReference type="Proteomes" id="UP000255529">
    <property type="component" value="Unassembled WGS sequence"/>
</dbReference>
<organism evidence="2 3">
    <name type="scientific">Serratia quinivorans</name>
    <dbReference type="NCBI Taxonomy" id="137545"/>
    <lineage>
        <taxon>Bacteria</taxon>
        <taxon>Pseudomonadati</taxon>
        <taxon>Pseudomonadota</taxon>
        <taxon>Gammaproteobacteria</taxon>
        <taxon>Enterobacterales</taxon>
        <taxon>Yersiniaceae</taxon>
        <taxon>Serratia</taxon>
    </lineage>
</organism>
<name>A0A379YDV2_9GAMM</name>
<reference evidence="2 3" key="1">
    <citation type="submission" date="2018-06" db="EMBL/GenBank/DDBJ databases">
        <authorList>
            <consortium name="Pathogen Informatics"/>
            <person name="Doyle S."/>
        </authorList>
    </citation>
    <scope>NUCLEOTIDE SEQUENCE [LARGE SCALE GENOMIC DNA]</scope>
    <source>
        <strain evidence="2 3">NCTC11544</strain>
    </source>
</reference>
<accession>A0A379YDV2</accession>
<dbReference type="InterPro" id="IPR025147">
    <property type="entry name" value="Packaging_FI"/>
</dbReference>
<protein>
    <submittedName>
        <fullName evidence="2">Uncharacterized protein</fullName>
    </submittedName>
</protein>
<dbReference type="AlphaFoldDB" id="A0A379YDV2"/>
<gene>
    <name evidence="2" type="ORF">NCTC11544_00296</name>
</gene>
<dbReference type="EMBL" id="UGYN01000002">
    <property type="protein sequence ID" value="SUI43924.1"/>
    <property type="molecule type" value="Genomic_DNA"/>
</dbReference>
<sequence length="137" mass="15398">MNKYELITALNILSGQLGRVLSTEGNNTELQARLEEARAELELLKEGGDETPGEMDNRVVCSQQQMSSLPIDIRLDTEQQCIRLSATLDIWHYKKSVNKRAPNKTERVREIVSAGNAIVVDREEAELQIAEHRAVVV</sequence>
<keyword evidence="1" id="KW-0175">Coiled coil</keyword>
<evidence type="ECO:0000256" key="1">
    <source>
        <dbReference type="SAM" id="Coils"/>
    </source>
</evidence>
<evidence type="ECO:0000313" key="3">
    <source>
        <dbReference type="Proteomes" id="UP000255529"/>
    </source>
</evidence>